<name>A0A4V3D766_9PSEU</name>
<sequence>MRTTDPTATSERPANRAERRAAARGRSAGSAGQPTAPRVAAPKQRTKPVHVRTDFAARRSG</sequence>
<proteinExistence type="predicted"/>
<gene>
    <name evidence="2" type="ORF">EV188_11561</name>
</gene>
<dbReference type="AlphaFoldDB" id="A0A4V3D766"/>
<organism evidence="2 3">
    <name type="scientific">Actinomycetospora succinea</name>
    <dbReference type="NCBI Taxonomy" id="663603"/>
    <lineage>
        <taxon>Bacteria</taxon>
        <taxon>Bacillati</taxon>
        <taxon>Actinomycetota</taxon>
        <taxon>Actinomycetes</taxon>
        <taxon>Pseudonocardiales</taxon>
        <taxon>Pseudonocardiaceae</taxon>
        <taxon>Actinomycetospora</taxon>
    </lineage>
</organism>
<evidence type="ECO:0000313" key="3">
    <source>
        <dbReference type="Proteomes" id="UP000295705"/>
    </source>
</evidence>
<accession>A0A4V3D766</accession>
<protein>
    <submittedName>
        <fullName evidence="2">Uncharacterized protein</fullName>
    </submittedName>
</protein>
<feature type="compositionally biased region" description="Basic and acidic residues" evidence="1">
    <location>
        <begin position="51"/>
        <end position="61"/>
    </location>
</feature>
<evidence type="ECO:0000256" key="1">
    <source>
        <dbReference type="SAM" id="MobiDB-lite"/>
    </source>
</evidence>
<dbReference type="RefSeq" id="WP_133830054.1">
    <property type="nucleotide sequence ID" value="NZ_BAABHR010000070.1"/>
</dbReference>
<feature type="region of interest" description="Disordered" evidence="1">
    <location>
        <begin position="1"/>
        <end position="61"/>
    </location>
</feature>
<dbReference type="Proteomes" id="UP000295705">
    <property type="component" value="Unassembled WGS sequence"/>
</dbReference>
<dbReference type="EMBL" id="SNYO01000015">
    <property type="protein sequence ID" value="TDQ46687.1"/>
    <property type="molecule type" value="Genomic_DNA"/>
</dbReference>
<reference evidence="2 3" key="1">
    <citation type="submission" date="2019-03" db="EMBL/GenBank/DDBJ databases">
        <title>Genomic Encyclopedia of Type Strains, Phase IV (KMG-IV): sequencing the most valuable type-strain genomes for metagenomic binning, comparative biology and taxonomic classification.</title>
        <authorList>
            <person name="Goeker M."/>
        </authorList>
    </citation>
    <scope>NUCLEOTIDE SEQUENCE [LARGE SCALE GENOMIC DNA]</scope>
    <source>
        <strain evidence="2 3">DSM 45775</strain>
    </source>
</reference>
<evidence type="ECO:0000313" key="2">
    <source>
        <dbReference type="EMBL" id="TDQ46687.1"/>
    </source>
</evidence>
<comment type="caution">
    <text evidence="2">The sequence shown here is derived from an EMBL/GenBank/DDBJ whole genome shotgun (WGS) entry which is preliminary data.</text>
</comment>
<keyword evidence="3" id="KW-1185">Reference proteome</keyword>